<reference evidence="7 8" key="1">
    <citation type="submission" date="2016-11" db="EMBL/GenBank/DDBJ databases">
        <title>Complete genome sequence of the aerobically denitrifying bacterium Chelatococcus daeguensis TAD1.</title>
        <authorList>
            <person name="Yang Y."/>
            <person name="Huang S."/>
            <person name="Lin E."/>
        </authorList>
    </citation>
    <scope>NUCLEOTIDE SEQUENCE [LARGE SCALE GENOMIC DNA]</scope>
    <source>
        <strain evidence="7 8">TAD1</strain>
    </source>
</reference>
<keyword evidence="3 5" id="KW-1133">Transmembrane helix</keyword>
<feature type="transmembrane region" description="Helical" evidence="5">
    <location>
        <begin position="172"/>
        <end position="198"/>
    </location>
</feature>
<feature type="transmembrane region" description="Helical" evidence="5">
    <location>
        <begin position="26"/>
        <end position="43"/>
    </location>
</feature>
<keyword evidence="8" id="KW-1185">Reference proteome</keyword>
<feature type="transmembrane region" description="Helical" evidence="5">
    <location>
        <begin position="218"/>
        <end position="236"/>
    </location>
</feature>
<dbReference type="EMBL" id="CP018095">
    <property type="protein sequence ID" value="APF38021.1"/>
    <property type="molecule type" value="Genomic_DNA"/>
</dbReference>
<evidence type="ECO:0000256" key="4">
    <source>
        <dbReference type="ARBA" id="ARBA00023136"/>
    </source>
</evidence>
<keyword evidence="4 5" id="KW-0472">Membrane</keyword>
<dbReference type="InterPro" id="IPR007016">
    <property type="entry name" value="O-antigen_ligase-rel_domated"/>
</dbReference>
<evidence type="ECO:0000256" key="3">
    <source>
        <dbReference type="ARBA" id="ARBA00022989"/>
    </source>
</evidence>
<feature type="transmembrane region" description="Helical" evidence="5">
    <location>
        <begin position="243"/>
        <end position="262"/>
    </location>
</feature>
<protein>
    <recommendedName>
        <fullName evidence="6">O-antigen ligase-related domain-containing protein</fullName>
    </recommendedName>
</protein>
<feature type="transmembrane region" description="Helical" evidence="5">
    <location>
        <begin position="419"/>
        <end position="436"/>
    </location>
</feature>
<feature type="transmembrane region" description="Helical" evidence="5">
    <location>
        <begin position="268"/>
        <end position="285"/>
    </location>
</feature>
<keyword evidence="2 5" id="KW-0812">Transmembrane</keyword>
<feature type="transmembrane region" description="Helical" evidence="5">
    <location>
        <begin position="49"/>
        <end position="70"/>
    </location>
</feature>
<evidence type="ECO:0000256" key="1">
    <source>
        <dbReference type="ARBA" id="ARBA00004141"/>
    </source>
</evidence>
<evidence type="ECO:0000313" key="7">
    <source>
        <dbReference type="EMBL" id="APF38021.1"/>
    </source>
</evidence>
<dbReference type="PANTHER" id="PTHR37422:SF23">
    <property type="entry name" value="TEICHURONIC ACID BIOSYNTHESIS PROTEIN TUAE"/>
    <property type="match status" value="1"/>
</dbReference>
<name>A0AAC9JT06_9HYPH</name>
<evidence type="ECO:0000256" key="5">
    <source>
        <dbReference type="SAM" id="Phobius"/>
    </source>
</evidence>
<evidence type="ECO:0000256" key="2">
    <source>
        <dbReference type="ARBA" id="ARBA00022692"/>
    </source>
</evidence>
<dbReference type="InterPro" id="IPR051533">
    <property type="entry name" value="WaaL-like"/>
</dbReference>
<feature type="transmembrane region" description="Helical" evidence="5">
    <location>
        <begin position="387"/>
        <end position="407"/>
    </location>
</feature>
<evidence type="ECO:0000259" key="6">
    <source>
        <dbReference type="Pfam" id="PF04932"/>
    </source>
</evidence>
<dbReference type="PANTHER" id="PTHR37422">
    <property type="entry name" value="TEICHURONIC ACID BIOSYNTHESIS PROTEIN TUAE"/>
    <property type="match status" value="1"/>
</dbReference>
<feature type="domain" description="O-antigen ligase-related" evidence="6">
    <location>
        <begin position="254"/>
        <end position="395"/>
    </location>
</feature>
<dbReference type="KEGG" id="cdq:BOQ54_12340"/>
<dbReference type="GO" id="GO:0016020">
    <property type="term" value="C:membrane"/>
    <property type="evidence" value="ECO:0007669"/>
    <property type="project" value="UniProtKB-SubCell"/>
</dbReference>
<sequence>MTASVASHPEGDRTITAPQAVLSTPARLLIAAWGIFLGLLPLPLASNRPLFWCINAVVAGCFVAAVALLRPAPTRFDGLIRTGLALSALLATALLGWMLVQALMPLALGSPLADPIWAAAAEALGEPLTARITAAPWQTLLAALRFATAAAVFWVTLRLATHPGGAAALLRWLMWASAAYALYGLVLNLMGSSTILWFEKWAYRDSLTATFVNRNAAAAYFGIGLLAALAEAICAVRRRSATSLAYLLLLLVPLAILANAIVLTGSRSGAAATALAAGVGLLLLVSVRRAPVLIVPLLAVMLVGLALATLHVSGAHLMARIEADGGSGQSRLWLYRTVAEMIAARPLTGIGAGTFQLVFPAWREPGQEMFLIWAQAHNIYLELAVELGLPAAAAMLLLVMLLMLMCARALRRSESDWHVALFALTSWLLLAVQGLVDFALQYQAITLTAAAALAMGIVSAAKPASEPARPRQSR</sequence>
<feature type="transmembrane region" description="Helical" evidence="5">
    <location>
        <begin position="292"/>
        <end position="312"/>
    </location>
</feature>
<feature type="transmembrane region" description="Helical" evidence="5">
    <location>
        <begin position="82"/>
        <end position="104"/>
    </location>
</feature>
<organism evidence="7 8">
    <name type="scientific">Chelatococcus daeguensis</name>
    <dbReference type="NCBI Taxonomy" id="444444"/>
    <lineage>
        <taxon>Bacteria</taxon>
        <taxon>Pseudomonadati</taxon>
        <taxon>Pseudomonadota</taxon>
        <taxon>Alphaproteobacteria</taxon>
        <taxon>Hyphomicrobiales</taxon>
        <taxon>Chelatococcaceae</taxon>
        <taxon>Chelatococcus</taxon>
    </lineage>
</organism>
<feature type="transmembrane region" description="Helical" evidence="5">
    <location>
        <begin position="137"/>
        <end position="160"/>
    </location>
</feature>
<dbReference type="Proteomes" id="UP000182703">
    <property type="component" value="Chromosome"/>
</dbReference>
<accession>A0AAC9JT06</accession>
<dbReference type="RefSeq" id="WP_071924001.1">
    <property type="nucleotide sequence ID" value="NZ_CP018095.1"/>
</dbReference>
<dbReference type="AlphaFoldDB" id="A0AAC9JT06"/>
<proteinExistence type="predicted"/>
<comment type="subcellular location">
    <subcellularLocation>
        <location evidence="1">Membrane</location>
        <topology evidence="1">Multi-pass membrane protein</topology>
    </subcellularLocation>
</comment>
<evidence type="ECO:0000313" key="8">
    <source>
        <dbReference type="Proteomes" id="UP000182703"/>
    </source>
</evidence>
<feature type="transmembrane region" description="Helical" evidence="5">
    <location>
        <begin position="442"/>
        <end position="461"/>
    </location>
</feature>
<gene>
    <name evidence="7" type="ORF">BOQ54_12340</name>
</gene>
<dbReference type="Pfam" id="PF04932">
    <property type="entry name" value="Wzy_C"/>
    <property type="match status" value="1"/>
</dbReference>